<dbReference type="PANTHER" id="PTHR13693:SF77">
    <property type="entry name" value="8-AMINO-7-OXONONANOATE SYNTHASE"/>
    <property type="match status" value="1"/>
</dbReference>
<dbReference type="InterPro" id="IPR000182">
    <property type="entry name" value="GNAT_dom"/>
</dbReference>
<evidence type="ECO:0000256" key="4">
    <source>
        <dbReference type="ARBA" id="ARBA00022898"/>
    </source>
</evidence>
<accession>A0A194VR64</accession>
<reference evidence="6" key="1">
    <citation type="submission" date="2014-12" db="EMBL/GenBank/DDBJ databases">
        <title>Genome Sequence of Valsa Canker Pathogens Uncovers a Specific Adaption of Colonization on Woody Bark.</title>
        <authorList>
            <person name="Yin Z."/>
            <person name="Liu H."/>
            <person name="Gao X."/>
            <person name="Li Z."/>
            <person name="Song N."/>
            <person name="Ke X."/>
            <person name="Dai Q."/>
            <person name="Wu Y."/>
            <person name="Sun Y."/>
            <person name="Xu J.-R."/>
            <person name="Kang Z.K."/>
            <person name="Wang L."/>
            <person name="Huang L."/>
        </authorList>
    </citation>
    <scope>NUCLEOTIDE SEQUENCE [LARGE SCALE GENOMIC DNA]</scope>
    <source>
        <strain evidence="6">03-8</strain>
    </source>
</reference>
<dbReference type="Proteomes" id="UP000078559">
    <property type="component" value="Chromosome 2"/>
</dbReference>
<evidence type="ECO:0000256" key="2">
    <source>
        <dbReference type="ARBA" id="ARBA00010008"/>
    </source>
</evidence>
<dbReference type="InterPro" id="IPR004839">
    <property type="entry name" value="Aminotransferase_I/II_large"/>
</dbReference>
<gene>
    <name evidence="6" type="ORF">VM1G_11365</name>
</gene>
<dbReference type="InterPro" id="IPR015424">
    <property type="entry name" value="PyrdxlP-dep_Trfase"/>
</dbReference>
<evidence type="ECO:0000313" key="6">
    <source>
        <dbReference type="EMBL" id="KUI66428.1"/>
    </source>
</evidence>
<dbReference type="OrthoDB" id="544277at2759"/>
<dbReference type="CDD" id="cd04301">
    <property type="entry name" value="NAT_SF"/>
    <property type="match status" value="1"/>
</dbReference>
<evidence type="ECO:0000256" key="3">
    <source>
        <dbReference type="ARBA" id="ARBA00022679"/>
    </source>
</evidence>
<dbReference type="PANTHER" id="PTHR13693">
    <property type="entry name" value="CLASS II AMINOTRANSFERASE/8-AMINO-7-OXONONANOATE SYNTHASE"/>
    <property type="match status" value="1"/>
</dbReference>
<evidence type="ECO:0000256" key="1">
    <source>
        <dbReference type="ARBA" id="ARBA00001933"/>
    </source>
</evidence>
<protein>
    <submittedName>
        <fullName evidence="6">8-amino-7-oxononanoate synthase</fullName>
    </submittedName>
</protein>
<keyword evidence="7" id="KW-1185">Reference proteome</keyword>
<dbReference type="GO" id="GO:0030170">
    <property type="term" value="F:pyridoxal phosphate binding"/>
    <property type="evidence" value="ECO:0007669"/>
    <property type="project" value="InterPro"/>
</dbReference>
<dbReference type="Pfam" id="PF00155">
    <property type="entry name" value="Aminotran_1_2"/>
    <property type="match status" value="1"/>
</dbReference>
<dbReference type="GO" id="GO:0016747">
    <property type="term" value="F:acyltransferase activity, transferring groups other than amino-acyl groups"/>
    <property type="evidence" value="ECO:0007669"/>
    <property type="project" value="InterPro"/>
</dbReference>
<dbReference type="Pfam" id="PF00583">
    <property type="entry name" value="Acetyltransf_1"/>
    <property type="match status" value="1"/>
</dbReference>
<dbReference type="InterPro" id="IPR016181">
    <property type="entry name" value="Acyl_CoA_acyltransferase"/>
</dbReference>
<name>A0A194VR64_CYTMA</name>
<dbReference type="EMBL" id="CM003099">
    <property type="protein sequence ID" value="KUI66428.1"/>
    <property type="molecule type" value="Genomic_DNA"/>
</dbReference>
<dbReference type="InterPro" id="IPR015421">
    <property type="entry name" value="PyrdxlP-dep_Trfase_major"/>
</dbReference>
<dbReference type="GO" id="GO:0009102">
    <property type="term" value="P:biotin biosynthetic process"/>
    <property type="evidence" value="ECO:0007669"/>
    <property type="project" value="TreeGrafter"/>
</dbReference>
<comment type="similarity">
    <text evidence="2">Belongs to the class-II pyridoxal-phosphate-dependent aminotransferase family. BioF subfamily.</text>
</comment>
<keyword evidence="4" id="KW-0663">Pyridoxal phosphate</keyword>
<dbReference type="SUPFAM" id="SSF55729">
    <property type="entry name" value="Acyl-CoA N-acyltransferases (Nat)"/>
    <property type="match status" value="1"/>
</dbReference>
<keyword evidence="3" id="KW-0808">Transferase</keyword>
<dbReference type="SMR" id="A0A194VR64"/>
<comment type="cofactor">
    <cofactor evidence="1">
        <name>pyridoxal 5'-phosphate</name>
        <dbReference type="ChEBI" id="CHEBI:597326"/>
    </cofactor>
</comment>
<dbReference type="Gene3D" id="3.40.640.10">
    <property type="entry name" value="Type I PLP-dependent aspartate aminotransferase-like (Major domain)"/>
    <property type="match status" value="1"/>
</dbReference>
<feature type="domain" description="N-acetyltransferase" evidence="5">
    <location>
        <begin position="330"/>
        <end position="408"/>
    </location>
</feature>
<sequence length="419" mass="46449">MYSKGVSTPGRPVLLTPALTTRIRSQQRQTQSTKTIQSTFYRNLEEALDQRRAAQSARAIVQNDWQTSAKSAIPQAGDVIVYYALAHASTHEGISLSLAMQKVEFPQIDVQAFRDVLRSVLDTHPLIRHGRRTVIVAVEGLYSMDGDICPLQELVDVADEMFQGKGKGHIQFVVDEAHSTGLLGPQGVGLVCELGLESQVAVRVHTFGKCMGASREYVDKAVRVLTHSFLGDPVYTWLLHDIPQAEHETVLLRLLTAFLTQGALNGGIFIEVSDFGCCGVLIPPGKNIENPWTLPAAGLLSTLWRAMFEYSGGAEPLLKKTFTKAEQHAHWYIFIMGTAVERRRQGHASALLVHIKDRAREDRRPVWLEATTDYSRELYVKHGFTPVGDVNLGKGKVGPDGLPKKDGEGITIWSMFWRP</sequence>
<dbReference type="PROSITE" id="PS51186">
    <property type="entry name" value="GNAT"/>
    <property type="match status" value="1"/>
</dbReference>
<evidence type="ECO:0000313" key="7">
    <source>
        <dbReference type="Proteomes" id="UP000078559"/>
    </source>
</evidence>
<evidence type="ECO:0000259" key="5">
    <source>
        <dbReference type="PROSITE" id="PS51186"/>
    </source>
</evidence>
<organism evidence="6 7">
    <name type="scientific">Cytospora mali</name>
    <name type="common">Apple Valsa canker fungus</name>
    <name type="synonym">Valsa mali</name>
    <dbReference type="NCBI Taxonomy" id="578113"/>
    <lineage>
        <taxon>Eukaryota</taxon>
        <taxon>Fungi</taxon>
        <taxon>Dikarya</taxon>
        <taxon>Ascomycota</taxon>
        <taxon>Pezizomycotina</taxon>
        <taxon>Sordariomycetes</taxon>
        <taxon>Sordariomycetidae</taxon>
        <taxon>Diaporthales</taxon>
        <taxon>Cytosporaceae</taxon>
        <taxon>Cytospora</taxon>
    </lineage>
</organism>
<dbReference type="AlphaFoldDB" id="A0A194VR64"/>
<dbReference type="SUPFAM" id="SSF53383">
    <property type="entry name" value="PLP-dependent transferases"/>
    <property type="match status" value="1"/>
</dbReference>
<dbReference type="Gene3D" id="3.40.630.30">
    <property type="match status" value="1"/>
</dbReference>
<dbReference type="InterPro" id="IPR050087">
    <property type="entry name" value="AON_synthase_class-II"/>
</dbReference>
<proteinExistence type="inferred from homology"/>